<dbReference type="PROSITE" id="PS00184">
    <property type="entry name" value="GARS"/>
    <property type="match status" value="1"/>
</dbReference>
<dbReference type="GO" id="GO:0046872">
    <property type="term" value="F:metal ion binding"/>
    <property type="evidence" value="ECO:0007669"/>
    <property type="project" value="UniProtKB-KW"/>
</dbReference>
<dbReference type="SUPFAM" id="SSF52440">
    <property type="entry name" value="PreATP-grasp domain"/>
    <property type="match status" value="1"/>
</dbReference>
<dbReference type="HAMAP" id="MF_00138">
    <property type="entry name" value="GARS"/>
    <property type="match status" value="1"/>
</dbReference>
<dbReference type="GO" id="GO:0006189">
    <property type="term" value="P:'de novo' IMP biosynthetic process"/>
    <property type="evidence" value="ECO:0007669"/>
    <property type="project" value="UniProtKB-UniRule"/>
</dbReference>
<evidence type="ECO:0000256" key="8">
    <source>
        <dbReference type="ARBA" id="ARBA00022755"/>
    </source>
</evidence>
<feature type="domain" description="ATP-grasp" evidence="16">
    <location>
        <begin position="107"/>
        <end position="313"/>
    </location>
</feature>
<proteinExistence type="inferred from homology"/>
<keyword evidence="8 14" id="KW-0658">Purine biosynthesis</keyword>
<evidence type="ECO:0000256" key="9">
    <source>
        <dbReference type="ARBA" id="ARBA00022840"/>
    </source>
</evidence>
<evidence type="ECO:0000256" key="2">
    <source>
        <dbReference type="ARBA" id="ARBA00001946"/>
    </source>
</evidence>
<dbReference type="RefSeq" id="WP_096180446.1">
    <property type="nucleotide sequence ID" value="NZ_BDUF01000008.1"/>
</dbReference>
<evidence type="ECO:0000256" key="11">
    <source>
        <dbReference type="ARBA" id="ARBA00038345"/>
    </source>
</evidence>
<dbReference type="Gene3D" id="3.30.470.20">
    <property type="entry name" value="ATP-grasp fold, B domain"/>
    <property type="match status" value="1"/>
</dbReference>
<dbReference type="InterPro" id="IPR000115">
    <property type="entry name" value="PRibGlycinamide_synth"/>
</dbReference>
<dbReference type="NCBIfam" id="TIGR00877">
    <property type="entry name" value="purD"/>
    <property type="match status" value="1"/>
</dbReference>
<comment type="cofactor">
    <cofactor evidence="1">
        <name>Mn(2+)</name>
        <dbReference type="ChEBI" id="CHEBI:29035"/>
    </cofactor>
</comment>
<keyword evidence="9 15" id="KW-0067">ATP-binding</keyword>
<dbReference type="SMART" id="SM01209">
    <property type="entry name" value="GARS_A"/>
    <property type="match status" value="1"/>
</dbReference>
<dbReference type="SUPFAM" id="SSF56059">
    <property type="entry name" value="Glutathione synthetase ATP-binding domain-like"/>
    <property type="match status" value="1"/>
</dbReference>
<dbReference type="PROSITE" id="PS50975">
    <property type="entry name" value="ATP_GRASP"/>
    <property type="match status" value="1"/>
</dbReference>
<keyword evidence="6" id="KW-0479">Metal-binding</keyword>
<dbReference type="FunFam" id="3.30.1490.20:FF:000006">
    <property type="entry name" value="phosphoribosylamine--glycine ligase, chloroplastic-like"/>
    <property type="match status" value="1"/>
</dbReference>
<dbReference type="InterPro" id="IPR020562">
    <property type="entry name" value="PRibGlycinamide_synth_N"/>
</dbReference>
<dbReference type="FunFam" id="3.90.600.10:FF:000001">
    <property type="entry name" value="Trifunctional purine biosynthetic protein adenosine-3"/>
    <property type="match status" value="1"/>
</dbReference>
<dbReference type="EC" id="6.3.4.13" evidence="4 14"/>
<comment type="cofactor">
    <cofactor evidence="2">
        <name>Mg(2+)</name>
        <dbReference type="ChEBI" id="CHEBI:18420"/>
    </cofactor>
</comment>
<dbReference type="UniPathway" id="UPA00074">
    <property type="reaction ID" value="UER00125"/>
</dbReference>
<dbReference type="Gene3D" id="3.90.600.10">
    <property type="entry name" value="Phosphoribosylglycinamide synthetase, C-terminal domain"/>
    <property type="match status" value="1"/>
</dbReference>
<dbReference type="InterPro" id="IPR037123">
    <property type="entry name" value="PRibGlycinamide_synth_C_sf"/>
</dbReference>
<comment type="catalytic activity">
    <reaction evidence="14">
        <text>5-phospho-beta-D-ribosylamine + glycine + ATP = N(1)-(5-phospho-beta-D-ribosyl)glycinamide + ADP + phosphate + H(+)</text>
        <dbReference type="Rhea" id="RHEA:17453"/>
        <dbReference type="ChEBI" id="CHEBI:15378"/>
        <dbReference type="ChEBI" id="CHEBI:30616"/>
        <dbReference type="ChEBI" id="CHEBI:43474"/>
        <dbReference type="ChEBI" id="CHEBI:57305"/>
        <dbReference type="ChEBI" id="CHEBI:58681"/>
        <dbReference type="ChEBI" id="CHEBI:143788"/>
        <dbReference type="ChEBI" id="CHEBI:456216"/>
        <dbReference type="EC" id="6.3.4.13"/>
    </reaction>
</comment>
<accession>A0A292YJS5</accession>
<keyword evidence="7 15" id="KW-0547">Nucleotide-binding</keyword>
<dbReference type="InterPro" id="IPR013815">
    <property type="entry name" value="ATP_grasp_subdomain_1"/>
</dbReference>
<dbReference type="OrthoDB" id="9807240at2"/>
<dbReference type="GO" id="GO:0004637">
    <property type="term" value="F:phosphoribosylamine-glycine ligase activity"/>
    <property type="evidence" value="ECO:0007669"/>
    <property type="project" value="UniProtKB-UniRule"/>
</dbReference>
<evidence type="ECO:0000256" key="7">
    <source>
        <dbReference type="ARBA" id="ARBA00022741"/>
    </source>
</evidence>
<dbReference type="EMBL" id="BDUF01000008">
    <property type="protein sequence ID" value="GAX88745.1"/>
    <property type="molecule type" value="Genomic_DNA"/>
</dbReference>
<evidence type="ECO:0000256" key="10">
    <source>
        <dbReference type="ARBA" id="ARBA00023211"/>
    </source>
</evidence>
<dbReference type="Gene3D" id="3.40.50.20">
    <property type="match status" value="1"/>
</dbReference>
<evidence type="ECO:0000256" key="15">
    <source>
        <dbReference type="PROSITE-ProRule" id="PRU00409"/>
    </source>
</evidence>
<dbReference type="GO" id="GO:0005524">
    <property type="term" value="F:ATP binding"/>
    <property type="evidence" value="ECO:0007669"/>
    <property type="project" value="UniProtKB-UniRule"/>
</dbReference>
<name>A0A292YJS5_9BACL</name>
<comment type="pathway">
    <text evidence="3 14">Purine metabolism; IMP biosynthesis via de novo pathway; N(1)-(5-phospho-D-ribosyl)glycinamide from 5-phospho-alpha-D-ribose 1-diphosphate: step 2/2.</text>
</comment>
<sequence>MKVLVIGSGGREHALVWKLAESPRVDKIFCAPGNAGIAQIAECVPIAVEAVEQLADFVQREGVDLTVVGPEAALLSGVVDEFEKRGLRIFGPRREAALIEGSKSFAKDLMMELGVPTAKYQTFTQMEPALQYIREQGAPIVVKADGLAAGKGVIVAQTVTEAEDAVRSIMEAKEFGEAGSQVVIEEFLAGEEATVLAFVDGQTVRLMVPSQDHKQVFDGDKGPNTGGMGTYAPVSKVSAKLLKEVETTIIRPVVDGLAAKGTPYKGVLYAGLMLTAQGPKVIEFNARFGDPETQVVLPLLENDLVEVAEAVIEGRLGEVELSWKNGAAVCVILAAQGYPGSYRKGDVITGLDHLPEQVAVFHAGTAAKDGQLVTNGGRVLGVTGFGHDLKAAKEAAYRGVEAIHFEGMHYRTDISDKAFRS</sequence>
<evidence type="ECO:0000259" key="16">
    <source>
        <dbReference type="PROSITE" id="PS50975"/>
    </source>
</evidence>
<evidence type="ECO:0000256" key="3">
    <source>
        <dbReference type="ARBA" id="ARBA00005174"/>
    </source>
</evidence>
<dbReference type="Pfam" id="PF02844">
    <property type="entry name" value="GARS_N"/>
    <property type="match status" value="1"/>
</dbReference>
<dbReference type="InterPro" id="IPR020561">
    <property type="entry name" value="PRibGlycinamid_synth_ATP-grasp"/>
</dbReference>
<keyword evidence="10" id="KW-0464">Manganese</keyword>
<evidence type="ECO:0000313" key="18">
    <source>
        <dbReference type="Proteomes" id="UP000217785"/>
    </source>
</evidence>
<dbReference type="PANTHER" id="PTHR43472:SF1">
    <property type="entry name" value="PHOSPHORIBOSYLAMINE--GLYCINE LIGASE, CHLOROPLASTIC"/>
    <property type="match status" value="1"/>
</dbReference>
<dbReference type="InterPro" id="IPR011761">
    <property type="entry name" value="ATP-grasp"/>
</dbReference>
<dbReference type="Pfam" id="PF01071">
    <property type="entry name" value="GARS_A"/>
    <property type="match status" value="1"/>
</dbReference>
<dbReference type="SUPFAM" id="SSF51246">
    <property type="entry name" value="Rudiment single hybrid motif"/>
    <property type="match status" value="1"/>
</dbReference>
<dbReference type="InterPro" id="IPR016185">
    <property type="entry name" value="PreATP-grasp_dom_sf"/>
</dbReference>
<dbReference type="InterPro" id="IPR011054">
    <property type="entry name" value="Rudment_hybrid_motif"/>
</dbReference>
<organism evidence="17 18">
    <name type="scientific">Effusibacillus lacus</name>
    <dbReference type="NCBI Taxonomy" id="1348429"/>
    <lineage>
        <taxon>Bacteria</taxon>
        <taxon>Bacillati</taxon>
        <taxon>Bacillota</taxon>
        <taxon>Bacilli</taxon>
        <taxon>Bacillales</taxon>
        <taxon>Alicyclobacillaceae</taxon>
        <taxon>Effusibacillus</taxon>
    </lineage>
</organism>
<evidence type="ECO:0000256" key="5">
    <source>
        <dbReference type="ARBA" id="ARBA00022598"/>
    </source>
</evidence>
<evidence type="ECO:0000256" key="13">
    <source>
        <dbReference type="ARBA" id="ARBA00042864"/>
    </source>
</evidence>
<keyword evidence="5 14" id="KW-0436">Ligase</keyword>
<dbReference type="Proteomes" id="UP000217785">
    <property type="component" value="Unassembled WGS sequence"/>
</dbReference>
<dbReference type="AlphaFoldDB" id="A0A292YJS5"/>
<dbReference type="FunFam" id="3.30.470.20:FF:000018">
    <property type="entry name" value="Trifunctional purine biosynthetic protein adenosine-3"/>
    <property type="match status" value="1"/>
</dbReference>
<evidence type="ECO:0000256" key="6">
    <source>
        <dbReference type="ARBA" id="ARBA00022723"/>
    </source>
</evidence>
<evidence type="ECO:0000256" key="1">
    <source>
        <dbReference type="ARBA" id="ARBA00001936"/>
    </source>
</evidence>
<reference evidence="18" key="1">
    <citation type="submission" date="2017-07" db="EMBL/GenBank/DDBJ databases">
        <title>Draft genome sequence of Effusibacillus lacus strain skLN1.</title>
        <authorList>
            <person name="Watanabe M."/>
            <person name="Kojima H."/>
            <person name="Fukui M."/>
        </authorList>
    </citation>
    <scope>NUCLEOTIDE SEQUENCE [LARGE SCALE GENOMIC DNA]</scope>
    <source>
        <strain evidence="18">skLN1</strain>
    </source>
</reference>
<comment type="caution">
    <text evidence="17">The sequence shown here is derived from an EMBL/GenBank/DDBJ whole genome shotgun (WGS) entry which is preliminary data.</text>
</comment>
<dbReference type="GO" id="GO:0009113">
    <property type="term" value="P:purine nucleobase biosynthetic process"/>
    <property type="evidence" value="ECO:0007669"/>
    <property type="project" value="InterPro"/>
</dbReference>
<dbReference type="InterPro" id="IPR020560">
    <property type="entry name" value="PRibGlycinamide_synth_C-dom"/>
</dbReference>
<dbReference type="InterPro" id="IPR020559">
    <property type="entry name" value="PRibGlycinamide_synth_CS"/>
</dbReference>
<evidence type="ECO:0000256" key="4">
    <source>
        <dbReference type="ARBA" id="ARBA00013255"/>
    </source>
</evidence>
<dbReference type="FunFam" id="3.40.50.20:FF:000006">
    <property type="entry name" value="Phosphoribosylamine--glycine ligase, chloroplastic"/>
    <property type="match status" value="1"/>
</dbReference>
<gene>
    <name evidence="14" type="primary">purD</name>
    <name evidence="17" type="ORF">EFBL_0359</name>
</gene>
<keyword evidence="18" id="KW-1185">Reference proteome</keyword>
<evidence type="ECO:0000313" key="17">
    <source>
        <dbReference type="EMBL" id="GAX88745.1"/>
    </source>
</evidence>
<dbReference type="PANTHER" id="PTHR43472">
    <property type="entry name" value="PHOSPHORIBOSYLAMINE--GLYCINE LIGASE"/>
    <property type="match status" value="1"/>
</dbReference>
<evidence type="ECO:0000256" key="12">
    <source>
        <dbReference type="ARBA" id="ARBA00042242"/>
    </source>
</evidence>
<dbReference type="Pfam" id="PF02843">
    <property type="entry name" value="GARS_C"/>
    <property type="match status" value="1"/>
</dbReference>
<dbReference type="Gene3D" id="3.30.1490.20">
    <property type="entry name" value="ATP-grasp fold, A domain"/>
    <property type="match status" value="1"/>
</dbReference>
<evidence type="ECO:0000256" key="14">
    <source>
        <dbReference type="HAMAP-Rule" id="MF_00138"/>
    </source>
</evidence>
<protein>
    <recommendedName>
        <fullName evidence="4 14">Phosphoribosylamine--glycine ligase</fullName>
        <ecNumber evidence="4 14">6.3.4.13</ecNumber>
    </recommendedName>
    <alternativeName>
        <fullName evidence="14">GARS</fullName>
    </alternativeName>
    <alternativeName>
        <fullName evidence="12 14">Glycinamide ribonucleotide synthetase</fullName>
    </alternativeName>
    <alternativeName>
        <fullName evidence="13 14">Phosphoribosylglycinamide synthetase</fullName>
    </alternativeName>
</protein>
<dbReference type="SMART" id="SM01210">
    <property type="entry name" value="GARS_C"/>
    <property type="match status" value="1"/>
</dbReference>
<comment type="similarity">
    <text evidence="11 14">Belongs to the GARS family.</text>
</comment>